<dbReference type="Gene3D" id="3.40.140.10">
    <property type="entry name" value="Cytidine Deaminase, domain 2"/>
    <property type="match status" value="1"/>
</dbReference>
<keyword evidence="2 3" id="KW-0501">Molybdenum cofactor biosynthesis</keyword>
<dbReference type="RefSeq" id="WP_071363468.1">
    <property type="nucleotide sequence ID" value="NZ_JRYB01000001.1"/>
</dbReference>
<comment type="caution">
    <text evidence="4">The sequence shown here is derived from an EMBL/GenBank/DDBJ whole genome shotgun (WGS) entry which is preliminary data.</text>
</comment>
<dbReference type="InterPro" id="IPR016193">
    <property type="entry name" value="Cytidine_deaminase-like"/>
</dbReference>
<dbReference type="GO" id="GO:0016783">
    <property type="term" value="F:sulfurtransferase activity"/>
    <property type="evidence" value="ECO:0007669"/>
    <property type="project" value="InterPro"/>
</dbReference>
<accession>A0A1S2NFQ8</accession>
<dbReference type="Pfam" id="PF02634">
    <property type="entry name" value="FdhD-NarQ"/>
    <property type="match status" value="1"/>
</dbReference>
<dbReference type="AlphaFoldDB" id="A0A1S2NFQ8"/>
<evidence type="ECO:0000313" key="5">
    <source>
        <dbReference type="Proteomes" id="UP000180246"/>
    </source>
</evidence>
<dbReference type="Gene3D" id="3.10.20.10">
    <property type="match status" value="1"/>
</dbReference>
<dbReference type="SUPFAM" id="SSF53927">
    <property type="entry name" value="Cytidine deaminase-like"/>
    <property type="match status" value="1"/>
</dbReference>
<evidence type="ECO:0000256" key="3">
    <source>
        <dbReference type="HAMAP-Rule" id="MF_00187"/>
    </source>
</evidence>
<protein>
    <recommendedName>
        <fullName evidence="3">Sulfur carrier protein FdhD</fullName>
    </recommendedName>
</protein>
<dbReference type="EMBL" id="JRYB01000001">
    <property type="protein sequence ID" value="OIJ43252.1"/>
    <property type="molecule type" value="Genomic_DNA"/>
</dbReference>
<organism evidence="4 5">
    <name type="scientific">Massilia timonae</name>
    <dbReference type="NCBI Taxonomy" id="47229"/>
    <lineage>
        <taxon>Bacteria</taxon>
        <taxon>Pseudomonadati</taxon>
        <taxon>Pseudomonadota</taxon>
        <taxon>Betaproteobacteria</taxon>
        <taxon>Burkholderiales</taxon>
        <taxon>Oxalobacteraceae</taxon>
        <taxon>Telluria group</taxon>
        <taxon>Massilia</taxon>
    </lineage>
</organism>
<dbReference type="PIRSF" id="PIRSF015626">
    <property type="entry name" value="FdhD"/>
    <property type="match status" value="1"/>
</dbReference>
<keyword evidence="1 3" id="KW-0963">Cytoplasm</keyword>
<dbReference type="NCBIfam" id="TIGR00129">
    <property type="entry name" value="fdhD_narQ"/>
    <property type="match status" value="1"/>
</dbReference>
<dbReference type="PANTHER" id="PTHR30592">
    <property type="entry name" value="FORMATE DEHYDROGENASE"/>
    <property type="match status" value="1"/>
</dbReference>
<dbReference type="GO" id="GO:0006777">
    <property type="term" value="P:Mo-molybdopterin cofactor biosynthetic process"/>
    <property type="evidence" value="ECO:0007669"/>
    <property type="project" value="UniProtKB-UniRule"/>
</dbReference>
<comment type="function">
    <text evidence="3">Required for formate dehydrogenase (FDH) activity. Acts as a sulfur carrier protein that transfers sulfur from IscS to the molybdenum cofactor prior to its insertion into FDH.</text>
</comment>
<reference evidence="4 5" key="1">
    <citation type="submission" date="2014-10" db="EMBL/GenBank/DDBJ databases">
        <authorList>
            <person name="Seo M.-J."/>
            <person name="Seok Y.J."/>
            <person name="Cha I.-T."/>
        </authorList>
    </citation>
    <scope>NUCLEOTIDE SEQUENCE [LARGE SCALE GENOMIC DNA]</scope>
    <source>
        <strain evidence="4 5">NEU</strain>
    </source>
</reference>
<comment type="subcellular location">
    <subcellularLocation>
        <location evidence="3">Cytoplasm</location>
    </subcellularLocation>
</comment>
<dbReference type="PANTHER" id="PTHR30592:SF1">
    <property type="entry name" value="SULFUR CARRIER PROTEIN FDHD"/>
    <property type="match status" value="1"/>
</dbReference>
<evidence type="ECO:0000256" key="2">
    <source>
        <dbReference type="ARBA" id="ARBA00023150"/>
    </source>
</evidence>
<dbReference type="GO" id="GO:0097163">
    <property type="term" value="F:sulfur carrier activity"/>
    <property type="evidence" value="ECO:0007669"/>
    <property type="project" value="UniProtKB-UniRule"/>
</dbReference>
<dbReference type="HAMAP" id="MF_00187">
    <property type="entry name" value="FdhD"/>
    <property type="match status" value="1"/>
</dbReference>
<sequence>MNARAPFAGADDAAFALASSVPAASWHDGVIDERSELLAEEVPVALVYNGISHAVMLASPQDLEDFAVGFSLSERIVRAPRDVRAVEVEAGPHGIALAIDIAPGAMARLKATRRARLGKTGCGLCGIDSLAWFEREMAPHDPRDGAIRQTTGPFAPQVLQCAMAAMSGQQRLHQATGAMHAAGWADRDGRLLLVREDVGRHNALDKLVGALARADIDVGAGFALVTSRASFEMVQKAARAGIGLLAAISAPTAMAVRLADRAGLTLAGFVRGGRHVVYTHPWRLAPAPVAHGT</sequence>
<dbReference type="GO" id="GO:0005737">
    <property type="term" value="C:cytoplasm"/>
    <property type="evidence" value="ECO:0007669"/>
    <property type="project" value="UniProtKB-SubCell"/>
</dbReference>
<evidence type="ECO:0000256" key="1">
    <source>
        <dbReference type="ARBA" id="ARBA00022490"/>
    </source>
</evidence>
<name>A0A1S2NFQ8_9BURK</name>
<dbReference type="Proteomes" id="UP000180246">
    <property type="component" value="Unassembled WGS sequence"/>
</dbReference>
<feature type="active site" description="Cysteine persulfide intermediate" evidence="3">
    <location>
        <position position="122"/>
    </location>
</feature>
<comment type="similarity">
    <text evidence="3">Belongs to the FdhD family.</text>
</comment>
<evidence type="ECO:0000313" key="4">
    <source>
        <dbReference type="EMBL" id="OIJ43252.1"/>
    </source>
</evidence>
<dbReference type="InterPro" id="IPR003786">
    <property type="entry name" value="FdhD"/>
</dbReference>
<feature type="binding site" evidence="3">
    <location>
        <begin position="269"/>
        <end position="274"/>
    </location>
    <ligand>
        <name>Mo-bis(molybdopterin guanine dinucleotide)</name>
        <dbReference type="ChEBI" id="CHEBI:60539"/>
    </ligand>
</feature>
<proteinExistence type="inferred from homology"/>
<gene>
    <name evidence="3" type="primary">fdhD</name>
    <name evidence="4" type="ORF">LO55_4974</name>
</gene>